<keyword evidence="1" id="KW-1133">Transmembrane helix</keyword>
<accession>A0A1G1TGR8</accession>
<proteinExistence type="predicted"/>
<evidence type="ECO:0000256" key="1">
    <source>
        <dbReference type="SAM" id="Phobius"/>
    </source>
</evidence>
<dbReference type="RefSeq" id="WP_070743916.1">
    <property type="nucleotide sequence ID" value="NZ_MDZA01000202.1"/>
</dbReference>
<gene>
    <name evidence="2" type="ORF">BEN49_23960</name>
</gene>
<keyword evidence="1" id="KW-0812">Transmembrane</keyword>
<evidence type="ECO:0000313" key="2">
    <source>
        <dbReference type="EMBL" id="OGX90068.1"/>
    </source>
</evidence>
<reference evidence="2 3" key="1">
    <citation type="submission" date="2016-08" db="EMBL/GenBank/DDBJ databases">
        <title>Hymenobacter coccineus sp. nov., Hymenobacter lapidarius sp. nov. and Hymenobacter glacialis sp. nov., isolated from Antarctic soil.</title>
        <authorList>
            <person name="Sedlacek I."/>
            <person name="Kralova S."/>
            <person name="Kyrova K."/>
            <person name="Maslanova I."/>
            <person name="Stankova E."/>
            <person name="Vrbovska V."/>
            <person name="Nemec M."/>
            <person name="Bartak M."/>
            <person name="Svec P."/>
            <person name="Busse H.-J."/>
            <person name="Pantucek R."/>
        </authorList>
    </citation>
    <scope>NUCLEOTIDE SEQUENCE [LARGE SCALE GENOMIC DNA]</scope>
    <source>
        <strain evidence="2 3">CCM 8649</strain>
    </source>
</reference>
<dbReference type="Proteomes" id="UP000177506">
    <property type="component" value="Unassembled WGS sequence"/>
</dbReference>
<sequence length="74" mass="7863">MFLWTGILLGLAQLIRLAIAAYAWSLEGIEGGLEVGLVLLYLLGLVGAGLLVRYGRQLVRGGRLADGPAKKTIL</sequence>
<feature type="transmembrane region" description="Helical" evidence="1">
    <location>
        <begin position="36"/>
        <end position="54"/>
    </location>
</feature>
<keyword evidence="1" id="KW-0472">Membrane</keyword>
<dbReference type="EMBL" id="MDZA01000202">
    <property type="protein sequence ID" value="OGX90068.1"/>
    <property type="molecule type" value="Genomic_DNA"/>
</dbReference>
<keyword evidence="3" id="KW-1185">Reference proteome</keyword>
<dbReference type="AlphaFoldDB" id="A0A1G1TGR8"/>
<evidence type="ECO:0000313" key="3">
    <source>
        <dbReference type="Proteomes" id="UP000177506"/>
    </source>
</evidence>
<protein>
    <submittedName>
        <fullName evidence="2">Uncharacterized protein</fullName>
    </submittedName>
</protein>
<comment type="caution">
    <text evidence="2">The sequence shown here is derived from an EMBL/GenBank/DDBJ whole genome shotgun (WGS) entry which is preliminary data.</text>
</comment>
<organism evidence="2 3">
    <name type="scientific">Hymenobacter coccineus</name>
    <dbReference type="NCBI Taxonomy" id="1908235"/>
    <lineage>
        <taxon>Bacteria</taxon>
        <taxon>Pseudomonadati</taxon>
        <taxon>Bacteroidota</taxon>
        <taxon>Cytophagia</taxon>
        <taxon>Cytophagales</taxon>
        <taxon>Hymenobacteraceae</taxon>
        <taxon>Hymenobacter</taxon>
    </lineage>
</organism>
<name>A0A1G1TGR8_9BACT</name>